<comment type="caution">
    <text evidence="3">The sequence shown here is derived from an EMBL/GenBank/DDBJ whole genome shotgun (WGS) entry which is preliminary data.</text>
</comment>
<dbReference type="AlphaFoldDB" id="A0A9Q4KEZ8"/>
<feature type="domain" description="TtsA-like Glycoside hydrolase family 108" evidence="1">
    <location>
        <begin position="27"/>
        <end position="113"/>
    </location>
</feature>
<protein>
    <submittedName>
        <fullName evidence="3">Peptidoglycan domain protein</fullName>
    </submittedName>
</protein>
<feature type="domain" description="Peptidoglycan binding" evidence="2">
    <location>
        <begin position="121"/>
        <end position="182"/>
    </location>
</feature>
<dbReference type="Pfam" id="PF09374">
    <property type="entry name" value="PG_binding_3"/>
    <property type="match status" value="1"/>
</dbReference>
<evidence type="ECO:0000259" key="2">
    <source>
        <dbReference type="Pfam" id="PF09374"/>
    </source>
</evidence>
<evidence type="ECO:0000259" key="1">
    <source>
        <dbReference type="Pfam" id="PF05838"/>
    </source>
</evidence>
<name>A0A9Q4KEZ8_9BACT</name>
<reference evidence="3" key="1">
    <citation type="submission" date="2022-12" db="EMBL/GenBank/DDBJ databases">
        <title>Species Delineation and Comparative Genomics within the Campylobacter ureolyticus Complex.</title>
        <authorList>
            <person name="Maki J."/>
            <person name="Howard M."/>
            <person name="Connelly S."/>
            <person name="Hardy D.J."/>
            <person name="Cameron A."/>
        </authorList>
    </citation>
    <scope>NUCLEOTIDE SEQUENCE</scope>
    <source>
        <strain evidence="3">URMC_787</strain>
    </source>
</reference>
<sequence length="197" mass="23312">MMSNFDKSFDEMLNLELSSPYNALHKNKGESGYTFMGIYESAHPNWKGWELVYRTLDLYKDLEKTSYECYQNVFLTDQVREFYKTNFWDKLRLDEIKSDRIADLIFKFAVNVGIKRAVRYAQMVANVRIDGIIGNNTINALNTLDSGYFEKRYKAEFMKFYDELVKRNPDKNGRFLNGWSNRVRKAEVYLKTELSMA</sequence>
<organism evidence="3 4">
    <name type="scientific">Campylobacter ureolyticus</name>
    <dbReference type="NCBI Taxonomy" id="827"/>
    <lineage>
        <taxon>Bacteria</taxon>
        <taxon>Pseudomonadati</taxon>
        <taxon>Campylobacterota</taxon>
        <taxon>Epsilonproteobacteria</taxon>
        <taxon>Campylobacterales</taxon>
        <taxon>Campylobacteraceae</taxon>
        <taxon>Campylobacter</taxon>
    </lineage>
</organism>
<dbReference type="Gene3D" id="1.20.141.10">
    <property type="entry name" value="Chitosanase, subunit A, domain 1"/>
    <property type="match status" value="1"/>
</dbReference>
<dbReference type="InterPro" id="IPR023346">
    <property type="entry name" value="Lysozyme-like_dom_sf"/>
</dbReference>
<evidence type="ECO:0000313" key="4">
    <source>
        <dbReference type="Proteomes" id="UP001075225"/>
    </source>
</evidence>
<dbReference type="Proteomes" id="UP001075225">
    <property type="component" value="Unassembled WGS sequence"/>
</dbReference>
<proteinExistence type="predicted"/>
<dbReference type="EMBL" id="JAPXGO010000001">
    <property type="protein sequence ID" value="MCZ6159016.1"/>
    <property type="molecule type" value="Genomic_DNA"/>
</dbReference>
<dbReference type="InterPro" id="IPR008565">
    <property type="entry name" value="TtsA-like_GH18_dom"/>
</dbReference>
<dbReference type="InterPro" id="IPR018537">
    <property type="entry name" value="Peptidoglycan-bd_3"/>
</dbReference>
<accession>A0A9Q4KEZ8</accession>
<dbReference type="SUPFAM" id="SSF53955">
    <property type="entry name" value="Lysozyme-like"/>
    <property type="match status" value="1"/>
</dbReference>
<evidence type="ECO:0000313" key="3">
    <source>
        <dbReference type="EMBL" id="MCZ6159016.1"/>
    </source>
</evidence>
<dbReference type="Pfam" id="PF05838">
    <property type="entry name" value="Glyco_hydro_108"/>
    <property type="match status" value="1"/>
</dbReference>
<gene>
    <name evidence="3" type="ORF">O6B32_00740</name>
</gene>